<dbReference type="EMBL" id="GBRH01217646">
    <property type="protein sequence ID" value="JAD80249.1"/>
    <property type="molecule type" value="Transcribed_RNA"/>
</dbReference>
<reference evidence="2" key="2">
    <citation type="journal article" date="2015" name="Data Brief">
        <title>Shoot transcriptome of the giant reed, Arundo donax.</title>
        <authorList>
            <person name="Barrero R.A."/>
            <person name="Guerrero F.D."/>
            <person name="Moolhuijzen P."/>
            <person name="Goolsby J.A."/>
            <person name="Tidwell J."/>
            <person name="Bellgard S.E."/>
            <person name="Bellgard M.I."/>
        </authorList>
    </citation>
    <scope>NUCLEOTIDE SEQUENCE</scope>
    <source>
        <tissue evidence="2">Shoot tissue taken approximately 20 cm above the soil surface</tissue>
    </source>
</reference>
<organism evidence="2">
    <name type="scientific">Arundo donax</name>
    <name type="common">Giant reed</name>
    <name type="synonym">Donax arundinaceus</name>
    <dbReference type="NCBI Taxonomy" id="35708"/>
    <lineage>
        <taxon>Eukaryota</taxon>
        <taxon>Viridiplantae</taxon>
        <taxon>Streptophyta</taxon>
        <taxon>Embryophyta</taxon>
        <taxon>Tracheophyta</taxon>
        <taxon>Spermatophyta</taxon>
        <taxon>Magnoliopsida</taxon>
        <taxon>Liliopsida</taxon>
        <taxon>Poales</taxon>
        <taxon>Poaceae</taxon>
        <taxon>PACMAD clade</taxon>
        <taxon>Arundinoideae</taxon>
        <taxon>Arundineae</taxon>
        <taxon>Arundo</taxon>
    </lineage>
</organism>
<sequence>MVGSVSIVHPHHHCHEPHQDEEAGNPSTRLVSQARPAAPIHRPIPRSPCSIQMMGTRSQAIILFQGVHTYLGLPSHLHAASILDI</sequence>
<proteinExistence type="predicted"/>
<dbReference type="AlphaFoldDB" id="A0A0A9CV94"/>
<protein>
    <submittedName>
        <fullName evidence="2">Uncharacterized protein</fullName>
    </submittedName>
</protein>
<reference evidence="2" key="1">
    <citation type="submission" date="2014-09" db="EMBL/GenBank/DDBJ databases">
        <authorList>
            <person name="Magalhaes I.L.F."/>
            <person name="Oliveira U."/>
            <person name="Santos F.R."/>
            <person name="Vidigal T.H.D.A."/>
            <person name="Brescovit A.D."/>
            <person name="Santos A.J."/>
        </authorList>
    </citation>
    <scope>NUCLEOTIDE SEQUENCE</scope>
    <source>
        <tissue evidence="2">Shoot tissue taken approximately 20 cm above the soil surface</tissue>
    </source>
</reference>
<accession>A0A0A9CV94</accession>
<name>A0A0A9CV94_ARUDO</name>
<evidence type="ECO:0000256" key="1">
    <source>
        <dbReference type="SAM" id="MobiDB-lite"/>
    </source>
</evidence>
<feature type="region of interest" description="Disordered" evidence="1">
    <location>
        <begin position="1"/>
        <end position="48"/>
    </location>
</feature>
<evidence type="ECO:0000313" key="2">
    <source>
        <dbReference type="EMBL" id="JAD80249.1"/>
    </source>
</evidence>